<evidence type="ECO:0000313" key="8">
    <source>
        <dbReference type="EMBL" id="OGE74255.1"/>
    </source>
</evidence>
<dbReference type="PANTHER" id="PTHR32322">
    <property type="entry name" value="INNER MEMBRANE TRANSPORTER"/>
    <property type="match status" value="1"/>
</dbReference>
<dbReference type="InterPro" id="IPR000620">
    <property type="entry name" value="EamA_dom"/>
</dbReference>
<dbReference type="EMBL" id="MFEH01000001">
    <property type="protein sequence ID" value="OGE74255.1"/>
    <property type="molecule type" value="Genomic_DNA"/>
</dbReference>
<comment type="subcellular location">
    <subcellularLocation>
        <location evidence="1">Cell membrane</location>
        <topology evidence="1">Multi-pass membrane protein</topology>
    </subcellularLocation>
</comment>
<feature type="transmembrane region" description="Helical" evidence="6">
    <location>
        <begin position="157"/>
        <end position="179"/>
    </location>
</feature>
<sequence>MNKLNNMGPWFVTLAAVLWAIDAPFRKFLTTDLSSTAIVLMEHILIAVLVLFLFIPRVSELKNLSGREWVSVLFIGFGGSALATVLFTQSFHYLNPTVAILLQKLQPLIAIGLATFVLGERLSKNFWMWAIVAIFGAYVISFPNLKPTGFTWDSNMIGVVLALGAAFFWGGSTVFGRYVLRKASFQMMTSLRFISALIFLFFMNIYYGTLNQITTASSKDWFYVFMTAIIAGFVSLLIYYYGLKSTKASVATLCELAFPLAAVLVNWIFLGATLSGMQIVGGLILLFAITRLTIVNETEISEKVVEAEARTV</sequence>
<keyword evidence="4 6" id="KW-1133">Transmembrane helix</keyword>
<evidence type="ECO:0000313" key="9">
    <source>
        <dbReference type="Proteomes" id="UP000177610"/>
    </source>
</evidence>
<feature type="transmembrane region" description="Helical" evidence="6">
    <location>
        <begin position="68"/>
        <end position="88"/>
    </location>
</feature>
<keyword evidence="2" id="KW-1003">Cell membrane</keyword>
<evidence type="ECO:0000256" key="3">
    <source>
        <dbReference type="ARBA" id="ARBA00022692"/>
    </source>
</evidence>
<name>A0A1F5N9E5_9BACT</name>
<evidence type="ECO:0000256" key="1">
    <source>
        <dbReference type="ARBA" id="ARBA00004651"/>
    </source>
</evidence>
<keyword evidence="5 6" id="KW-0472">Membrane</keyword>
<evidence type="ECO:0000256" key="5">
    <source>
        <dbReference type="ARBA" id="ARBA00023136"/>
    </source>
</evidence>
<evidence type="ECO:0000256" key="4">
    <source>
        <dbReference type="ARBA" id="ARBA00022989"/>
    </source>
</evidence>
<feature type="transmembrane region" description="Helical" evidence="6">
    <location>
        <begin position="275"/>
        <end position="294"/>
    </location>
</feature>
<evidence type="ECO:0000256" key="6">
    <source>
        <dbReference type="SAM" id="Phobius"/>
    </source>
</evidence>
<organism evidence="8 9">
    <name type="scientific">Candidatus Doudnabacteria bacterium RIFCSPHIGHO2_01_FULL_41_86</name>
    <dbReference type="NCBI Taxonomy" id="1817821"/>
    <lineage>
        <taxon>Bacteria</taxon>
        <taxon>Candidatus Doudnaibacteriota</taxon>
    </lineage>
</organism>
<dbReference type="Proteomes" id="UP000177610">
    <property type="component" value="Unassembled WGS sequence"/>
</dbReference>
<dbReference type="STRING" id="1817821.A2717_01765"/>
<dbReference type="AlphaFoldDB" id="A0A1F5N9E5"/>
<feature type="transmembrane region" description="Helical" evidence="6">
    <location>
        <begin position="36"/>
        <end position="56"/>
    </location>
</feature>
<feature type="transmembrane region" description="Helical" evidence="6">
    <location>
        <begin position="100"/>
        <end position="119"/>
    </location>
</feature>
<proteinExistence type="predicted"/>
<protein>
    <recommendedName>
        <fullName evidence="7">EamA domain-containing protein</fullName>
    </recommendedName>
</protein>
<evidence type="ECO:0000259" key="7">
    <source>
        <dbReference type="Pfam" id="PF00892"/>
    </source>
</evidence>
<comment type="caution">
    <text evidence="8">The sequence shown here is derived from an EMBL/GenBank/DDBJ whole genome shotgun (WGS) entry which is preliminary data.</text>
</comment>
<reference evidence="8 9" key="1">
    <citation type="journal article" date="2016" name="Nat. Commun.">
        <title>Thousands of microbial genomes shed light on interconnected biogeochemical processes in an aquifer system.</title>
        <authorList>
            <person name="Anantharaman K."/>
            <person name="Brown C.T."/>
            <person name="Hug L.A."/>
            <person name="Sharon I."/>
            <person name="Castelle C.J."/>
            <person name="Probst A.J."/>
            <person name="Thomas B.C."/>
            <person name="Singh A."/>
            <person name="Wilkins M.J."/>
            <person name="Karaoz U."/>
            <person name="Brodie E.L."/>
            <person name="Williams K.H."/>
            <person name="Hubbard S.S."/>
            <person name="Banfield J.F."/>
        </authorList>
    </citation>
    <scope>NUCLEOTIDE SEQUENCE [LARGE SCALE GENOMIC DNA]</scope>
</reference>
<feature type="domain" description="EamA" evidence="7">
    <location>
        <begin position="156"/>
        <end position="290"/>
    </location>
</feature>
<accession>A0A1F5N9E5</accession>
<dbReference type="PANTHER" id="PTHR32322:SF18">
    <property type="entry name" value="S-ADENOSYLMETHIONINE_S-ADENOSYLHOMOCYSTEINE TRANSPORTER"/>
    <property type="match status" value="1"/>
</dbReference>
<feature type="transmembrane region" description="Helical" evidence="6">
    <location>
        <begin position="248"/>
        <end position="269"/>
    </location>
</feature>
<feature type="transmembrane region" description="Helical" evidence="6">
    <location>
        <begin position="126"/>
        <end position="145"/>
    </location>
</feature>
<feature type="transmembrane region" description="Helical" evidence="6">
    <location>
        <begin position="191"/>
        <end position="209"/>
    </location>
</feature>
<dbReference type="SUPFAM" id="SSF103481">
    <property type="entry name" value="Multidrug resistance efflux transporter EmrE"/>
    <property type="match status" value="2"/>
</dbReference>
<evidence type="ECO:0000256" key="2">
    <source>
        <dbReference type="ARBA" id="ARBA00022475"/>
    </source>
</evidence>
<keyword evidence="3 6" id="KW-0812">Transmembrane</keyword>
<feature type="domain" description="EamA" evidence="7">
    <location>
        <begin position="7"/>
        <end position="141"/>
    </location>
</feature>
<feature type="transmembrane region" description="Helical" evidence="6">
    <location>
        <begin position="221"/>
        <end position="241"/>
    </location>
</feature>
<dbReference type="InterPro" id="IPR050638">
    <property type="entry name" value="AA-Vitamin_Transporters"/>
</dbReference>
<dbReference type="Pfam" id="PF00892">
    <property type="entry name" value="EamA"/>
    <property type="match status" value="2"/>
</dbReference>
<dbReference type="GO" id="GO:0005886">
    <property type="term" value="C:plasma membrane"/>
    <property type="evidence" value="ECO:0007669"/>
    <property type="project" value="UniProtKB-SubCell"/>
</dbReference>
<gene>
    <name evidence="8" type="ORF">A2717_01765</name>
</gene>
<dbReference type="InterPro" id="IPR037185">
    <property type="entry name" value="EmrE-like"/>
</dbReference>